<dbReference type="PANTHER" id="PTHR11070">
    <property type="entry name" value="UVRD / RECB / PCRA DNA HELICASE FAMILY MEMBER"/>
    <property type="match status" value="1"/>
</dbReference>
<dbReference type="EMBL" id="CAFBMT010000029">
    <property type="protein sequence ID" value="CAB4954907.1"/>
    <property type="molecule type" value="Genomic_DNA"/>
</dbReference>
<dbReference type="EMBL" id="CAFAAV010000318">
    <property type="protein sequence ID" value="CAB4835560.1"/>
    <property type="molecule type" value="Genomic_DNA"/>
</dbReference>
<dbReference type="InterPro" id="IPR027785">
    <property type="entry name" value="UvrD-like_helicase_C"/>
</dbReference>
<dbReference type="Gene3D" id="3.40.50.300">
    <property type="entry name" value="P-loop containing nucleotide triphosphate hydrolases"/>
    <property type="match status" value="2"/>
</dbReference>
<dbReference type="GO" id="GO:0005524">
    <property type="term" value="F:ATP binding"/>
    <property type="evidence" value="ECO:0007669"/>
    <property type="project" value="InterPro"/>
</dbReference>
<evidence type="ECO:0000313" key="8">
    <source>
        <dbReference type="EMBL" id="CAB4993911.1"/>
    </source>
</evidence>
<proteinExistence type="predicted"/>
<dbReference type="Pfam" id="PF08378">
    <property type="entry name" value="NERD"/>
    <property type="match status" value="1"/>
</dbReference>
<evidence type="ECO:0000313" key="5">
    <source>
        <dbReference type="EMBL" id="CAB4835560.1"/>
    </source>
</evidence>
<evidence type="ECO:0000313" key="3">
    <source>
        <dbReference type="EMBL" id="CAB4365386.1"/>
    </source>
</evidence>
<accession>A0A6J7NL11</accession>
<evidence type="ECO:0000313" key="7">
    <source>
        <dbReference type="EMBL" id="CAB4954907.1"/>
    </source>
</evidence>
<gene>
    <name evidence="4" type="ORF">UFOPK2656_03314</name>
    <name evidence="5" type="ORF">UFOPK3099_02804</name>
    <name evidence="6" type="ORF">UFOPK3267_01453</name>
    <name evidence="7" type="ORF">UFOPK3651_03103</name>
    <name evidence="8" type="ORF">UFOPK3931_01662</name>
    <name evidence="3" type="ORF">UFOPK4189_03131</name>
</gene>
<name>A0A6J7NL11_9ZZZZ</name>
<evidence type="ECO:0000259" key="2">
    <source>
        <dbReference type="Pfam" id="PF13538"/>
    </source>
</evidence>
<dbReference type="PANTHER" id="PTHR11070:SF2">
    <property type="entry name" value="ATP-DEPENDENT DNA HELICASE SRS2"/>
    <property type="match status" value="1"/>
</dbReference>
<dbReference type="SUPFAM" id="SSF52540">
    <property type="entry name" value="P-loop containing nucleoside triphosphate hydrolases"/>
    <property type="match status" value="1"/>
</dbReference>
<dbReference type="AlphaFoldDB" id="A0A6J7NL11"/>
<dbReference type="InterPro" id="IPR011528">
    <property type="entry name" value="NERD"/>
</dbReference>
<organism evidence="8">
    <name type="scientific">freshwater metagenome</name>
    <dbReference type="NCBI Taxonomy" id="449393"/>
    <lineage>
        <taxon>unclassified sequences</taxon>
        <taxon>metagenomes</taxon>
        <taxon>ecological metagenomes</taxon>
    </lineage>
</organism>
<evidence type="ECO:0000259" key="1">
    <source>
        <dbReference type="Pfam" id="PF08378"/>
    </source>
</evidence>
<evidence type="ECO:0000313" key="4">
    <source>
        <dbReference type="EMBL" id="CAB4747272.1"/>
    </source>
</evidence>
<dbReference type="Pfam" id="PF13245">
    <property type="entry name" value="AAA_19"/>
    <property type="match status" value="1"/>
</dbReference>
<dbReference type="EMBL" id="CAFBIY010000075">
    <property type="protein sequence ID" value="CAB4851239.1"/>
    <property type="molecule type" value="Genomic_DNA"/>
</dbReference>
<dbReference type="InterPro" id="IPR027417">
    <property type="entry name" value="P-loop_NTPase"/>
</dbReference>
<reference evidence="8" key="1">
    <citation type="submission" date="2020-05" db="EMBL/GenBank/DDBJ databases">
        <authorList>
            <person name="Chiriac C."/>
            <person name="Salcher M."/>
            <person name="Ghai R."/>
            <person name="Kavagutti S V."/>
        </authorList>
    </citation>
    <scope>NUCLEOTIDE SEQUENCE</scope>
</reference>
<protein>
    <submittedName>
        <fullName evidence="8">Unannotated protein</fullName>
    </submittedName>
</protein>
<dbReference type="GO" id="GO:0043138">
    <property type="term" value="F:3'-5' DNA helicase activity"/>
    <property type="evidence" value="ECO:0007669"/>
    <property type="project" value="TreeGrafter"/>
</dbReference>
<dbReference type="EMBL" id="CAESGF010000030">
    <property type="protein sequence ID" value="CAB4365386.1"/>
    <property type="molecule type" value="Genomic_DNA"/>
</dbReference>
<dbReference type="EMBL" id="CAFBOL010000042">
    <property type="protein sequence ID" value="CAB4993911.1"/>
    <property type="molecule type" value="Genomic_DNA"/>
</dbReference>
<feature type="domain" description="UvrD-like helicase C-terminal" evidence="2">
    <location>
        <begin position="490"/>
        <end position="530"/>
    </location>
</feature>
<dbReference type="InterPro" id="IPR000212">
    <property type="entry name" value="DNA_helicase_UvrD/REP"/>
</dbReference>
<dbReference type="GO" id="GO:0003677">
    <property type="term" value="F:DNA binding"/>
    <property type="evidence" value="ECO:0007669"/>
    <property type="project" value="InterPro"/>
</dbReference>
<sequence>MFGGRPSLVKNDPMGILVPENFPLAQLANDEERMVVEAFRDRLTDGWLVIPDVGLSGDRDRQMDIVLAHEREGVAVVEVKGHRPEILQGVWTSNGSAMSPPPLDQAKGNSYALRDRLRLLVPGLEHLHVEYAVAFPNTLNIVGTLPEDVNRAQIFTSHSLDQPQEAVAALMSYRWGNQPIGAEGLEAIVKVLRPNATFRWDPEARARLARTRLEQICGQHVRVLERLDANRRVVVTGAAGTGKTRLAMAWARRALMRSERVLLTCYNDPLGGAMRDRMPDDERLTVGSFFDAALAFDGMPELEIPADAGSDFWEHTAVDHLQRHWQHVFQRFDTIVIDEAQDLSPAWIAQLEQLLDPDGPRRVLMVADEAQGLYPRGFSLPSIDDGWTRCELSSNCRNTGDIAWMLRKYLGGAPLPVGGPETLGITWFEADNADLAAEHVGTEIDRIIDEEGHQPSRVLVATFSRAFRDRLREEFAFVPWEGGQEQAIICETVHRVKGLEFDYVILVAAPDDHVTDSLLYVGASRAISGLSVIAPHAVGVRLGLAPVE</sequence>
<feature type="domain" description="NERD" evidence="1">
    <location>
        <begin position="30"/>
        <end position="136"/>
    </location>
</feature>
<evidence type="ECO:0000313" key="6">
    <source>
        <dbReference type="EMBL" id="CAB4851239.1"/>
    </source>
</evidence>
<dbReference type="EMBL" id="CAEZYF010000035">
    <property type="protein sequence ID" value="CAB4747272.1"/>
    <property type="molecule type" value="Genomic_DNA"/>
</dbReference>
<dbReference type="GO" id="GO:0000725">
    <property type="term" value="P:recombinational repair"/>
    <property type="evidence" value="ECO:0007669"/>
    <property type="project" value="TreeGrafter"/>
</dbReference>
<dbReference type="Pfam" id="PF13538">
    <property type="entry name" value="UvrD_C_2"/>
    <property type="match status" value="1"/>
</dbReference>